<dbReference type="InterPro" id="IPR038212">
    <property type="entry name" value="TF_EnY2_sf"/>
</dbReference>
<dbReference type="AlphaFoldDB" id="A0A395I4V1"/>
<protein>
    <submittedName>
        <fullName evidence="2">Uncharacterized protein</fullName>
    </submittedName>
</protein>
<dbReference type="EMBL" id="KZ824273">
    <property type="protein sequence ID" value="RAL14805.1"/>
    <property type="molecule type" value="Genomic_DNA"/>
</dbReference>
<dbReference type="STRING" id="1450537.A0A395I4V1"/>
<organism evidence="2 3">
    <name type="scientific">Aspergillus homomorphus (strain CBS 101889)</name>
    <dbReference type="NCBI Taxonomy" id="1450537"/>
    <lineage>
        <taxon>Eukaryota</taxon>
        <taxon>Fungi</taxon>
        <taxon>Dikarya</taxon>
        <taxon>Ascomycota</taxon>
        <taxon>Pezizomycotina</taxon>
        <taxon>Eurotiomycetes</taxon>
        <taxon>Eurotiomycetidae</taxon>
        <taxon>Eurotiales</taxon>
        <taxon>Aspergillaceae</taxon>
        <taxon>Aspergillus</taxon>
        <taxon>Aspergillus subgen. Circumdati</taxon>
    </lineage>
</organism>
<feature type="region of interest" description="Disordered" evidence="1">
    <location>
        <begin position="89"/>
        <end position="123"/>
    </location>
</feature>
<dbReference type="Gene3D" id="1.10.246.140">
    <property type="match status" value="1"/>
</dbReference>
<sequence length="218" mass="22982">MSTNAPTTNSNPNATDLETDLLTHLTTTPALEDLHSTLLSSLQRTGWTEKIRKLAQELLRAGRCERFDEVIEAVVASAEGRGHPSLVALSSTQDQSSKNGNGDTGFKVKEEDGAAGGNNSTDKNAYFESVDVRIPSSVVEQGVRAIKEVLREVVVMEGDDGDSGSGSASASGSAENNATEEKAPKDQQVKKVKTGESNGVAGSPVKKGEKKVKVKQGK</sequence>
<dbReference type="Proteomes" id="UP000248961">
    <property type="component" value="Unassembled WGS sequence"/>
</dbReference>
<evidence type="ECO:0000313" key="2">
    <source>
        <dbReference type="EMBL" id="RAL14805.1"/>
    </source>
</evidence>
<feature type="compositionally biased region" description="Basic and acidic residues" evidence="1">
    <location>
        <begin position="179"/>
        <end position="189"/>
    </location>
</feature>
<evidence type="ECO:0000256" key="1">
    <source>
        <dbReference type="SAM" id="MobiDB-lite"/>
    </source>
</evidence>
<gene>
    <name evidence="2" type="ORF">BO97DRAFT_403858</name>
</gene>
<keyword evidence="3" id="KW-1185">Reference proteome</keyword>
<dbReference type="VEuPathDB" id="FungiDB:BO97DRAFT_403858"/>
<dbReference type="OrthoDB" id="5355007at2759"/>
<feature type="compositionally biased region" description="Low complexity" evidence="1">
    <location>
        <begin position="165"/>
        <end position="174"/>
    </location>
</feature>
<feature type="compositionally biased region" description="Basic residues" evidence="1">
    <location>
        <begin position="208"/>
        <end position="218"/>
    </location>
</feature>
<dbReference type="GeneID" id="37199120"/>
<feature type="compositionally biased region" description="Polar residues" evidence="1">
    <location>
        <begin position="89"/>
        <end position="101"/>
    </location>
</feature>
<name>A0A395I4V1_ASPHC</name>
<proteinExistence type="predicted"/>
<feature type="region of interest" description="Disordered" evidence="1">
    <location>
        <begin position="157"/>
        <end position="218"/>
    </location>
</feature>
<evidence type="ECO:0000313" key="3">
    <source>
        <dbReference type="Proteomes" id="UP000248961"/>
    </source>
</evidence>
<reference evidence="2 3" key="1">
    <citation type="submission" date="2018-02" db="EMBL/GenBank/DDBJ databases">
        <title>The genomes of Aspergillus section Nigri reveals drivers in fungal speciation.</title>
        <authorList>
            <consortium name="DOE Joint Genome Institute"/>
            <person name="Vesth T.C."/>
            <person name="Nybo J."/>
            <person name="Theobald S."/>
            <person name="Brandl J."/>
            <person name="Frisvad J.C."/>
            <person name="Nielsen K.F."/>
            <person name="Lyhne E.K."/>
            <person name="Kogle M.E."/>
            <person name="Kuo A."/>
            <person name="Riley R."/>
            <person name="Clum A."/>
            <person name="Nolan M."/>
            <person name="Lipzen A."/>
            <person name="Salamov A."/>
            <person name="Henrissat B."/>
            <person name="Wiebenga A."/>
            <person name="De vries R.P."/>
            <person name="Grigoriev I.V."/>
            <person name="Mortensen U.H."/>
            <person name="Andersen M.R."/>
            <person name="Baker S.E."/>
        </authorList>
    </citation>
    <scope>NUCLEOTIDE SEQUENCE [LARGE SCALE GENOMIC DNA]</scope>
    <source>
        <strain evidence="2 3">CBS 101889</strain>
    </source>
</reference>
<dbReference type="RefSeq" id="XP_025553959.1">
    <property type="nucleotide sequence ID" value="XM_025694831.1"/>
</dbReference>
<accession>A0A395I4V1</accession>